<evidence type="ECO:0000256" key="7">
    <source>
        <dbReference type="SAM" id="Phobius"/>
    </source>
</evidence>
<organism evidence="9 10">
    <name type="scientific">Candidatus Harrisonbacteria bacterium CG10_big_fil_rev_8_21_14_0_10_42_17</name>
    <dbReference type="NCBI Taxonomy" id="1974584"/>
    <lineage>
        <taxon>Bacteria</taxon>
        <taxon>Candidatus Harrisoniibacteriota</taxon>
    </lineage>
</organism>
<dbReference type="GO" id="GO:0003755">
    <property type="term" value="F:peptidyl-prolyl cis-trans isomerase activity"/>
    <property type="evidence" value="ECO:0007669"/>
    <property type="project" value="UniProtKB-UniRule"/>
</dbReference>
<dbReference type="EMBL" id="PFBA01000013">
    <property type="protein sequence ID" value="PIT92590.1"/>
    <property type="molecule type" value="Genomic_DNA"/>
</dbReference>
<dbReference type="InterPro" id="IPR001179">
    <property type="entry name" value="PPIase_FKBP_dom"/>
</dbReference>
<gene>
    <name evidence="9" type="ORF">COU08_01175</name>
</gene>
<protein>
    <recommendedName>
        <fullName evidence="6">Peptidyl-prolyl cis-trans isomerase</fullName>
        <ecNumber evidence="6">5.2.1.8</ecNumber>
    </recommendedName>
</protein>
<dbReference type="EC" id="5.2.1.8" evidence="6"/>
<keyword evidence="7" id="KW-1133">Transmembrane helix</keyword>
<reference evidence="10" key="1">
    <citation type="submission" date="2017-09" db="EMBL/GenBank/DDBJ databases">
        <title>Depth-based differentiation of microbial function through sediment-hosted aquifers and enrichment of novel symbionts in the deep terrestrial subsurface.</title>
        <authorList>
            <person name="Probst A.J."/>
            <person name="Ladd B."/>
            <person name="Jarett J.K."/>
            <person name="Geller-Mcgrath D.E."/>
            <person name="Sieber C.M.K."/>
            <person name="Emerson J.B."/>
            <person name="Anantharaman K."/>
            <person name="Thomas B.C."/>
            <person name="Malmstrom R."/>
            <person name="Stieglmeier M."/>
            <person name="Klingl A."/>
            <person name="Woyke T."/>
            <person name="Ryan C.M."/>
            <person name="Banfield J.F."/>
        </authorList>
    </citation>
    <scope>NUCLEOTIDE SEQUENCE [LARGE SCALE GENOMIC DNA]</scope>
</reference>
<evidence type="ECO:0000256" key="5">
    <source>
        <dbReference type="PROSITE-ProRule" id="PRU00277"/>
    </source>
</evidence>
<dbReference type="Proteomes" id="UP000228635">
    <property type="component" value="Unassembled WGS sequence"/>
</dbReference>
<evidence type="ECO:0000313" key="9">
    <source>
        <dbReference type="EMBL" id="PIT92590.1"/>
    </source>
</evidence>
<keyword evidence="7" id="KW-0472">Membrane</keyword>
<dbReference type="PANTHER" id="PTHR43811">
    <property type="entry name" value="FKBP-TYPE PEPTIDYL-PROLYL CIS-TRANS ISOMERASE FKPA"/>
    <property type="match status" value="1"/>
</dbReference>
<dbReference type="FunFam" id="3.10.50.40:FF:000006">
    <property type="entry name" value="Peptidyl-prolyl cis-trans isomerase"/>
    <property type="match status" value="1"/>
</dbReference>
<evidence type="ECO:0000256" key="1">
    <source>
        <dbReference type="ARBA" id="ARBA00000971"/>
    </source>
</evidence>
<feature type="domain" description="PPIase FKBP-type" evidence="8">
    <location>
        <begin position="69"/>
        <end position="157"/>
    </location>
</feature>
<name>A0A2M6WIF6_9BACT</name>
<evidence type="ECO:0000256" key="6">
    <source>
        <dbReference type="RuleBase" id="RU003915"/>
    </source>
</evidence>
<accession>A0A2M6WIF6</accession>
<keyword evidence="7" id="KW-0812">Transmembrane</keyword>
<dbReference type="PANTHER" id="PTHR43811:SF19">
    <property type="entry name" value="39 KDA FK506-BINDING NUCLEAR PROTEIN"/>
    <property type="match status" value="1"/>
</dbReference>
<evidence type="ECO:0000313" key="10">
    <source>
        <dbReference type="Proteomes" id="UP000228635"/>
    </source>
</evidence>
<evidence type="ECO:0000259" key="8">
    <source>
        <dbReference type="PROSITE" id="PS50059"/>
    </source>
</evidence>
<feature type="transmembrane region" description="Helical" evidence="7">
    <location>
        <begin position="6"/>
        <end position="23"/>
    </location>
</feature>
<comment type="caution">
    <text evidence="9">The sequence shown here is derived from an EMBL/GenBank/DDBJ whole genome shotgun (WGS) entry which is preliminary data.</text>
</comment>
<dbReference type="Pfam" id="PF00254">
    <property type="entry name" value="FKBP_C"/>
    <property type="match status" value="1"/>
</dbReference>
<dbReference type="InterPro" id="IPR046357">
    <property type="entry name" value="PPIase_dom_sf"/>
</dbReference>
<dbReference type="PROSITE" id="PS50059">
    <property type="entry name" value="FKBP_PPIASE"/>
    <property type="match status" value="1"/>
</dbReference>
<keyword evidence="3 5" id="KW-0697">Rotamase</keyword>
<comment type="similarity">
    <text evidence="2 6">Belongs to the FKBP-type PPIase family.</text>
</comment>
<dbReference type="AlphaFoldDB" id="A0A2M6WIF6"/>
<comment type="catalytic activity">
    <reaction evidence="1 5 6">
        <text>[protein]-peptidylproline (omega=180) = [protein]-peptidylproline (omega=0)</text>
        <dbReference type="Rhea" id="RHEA:16237"/>
        <dbReference type="Rhea" id="RHEA-COMP:10747"/>
        <dbReference type="Rhea" id="RHEA-COMP:10748"/>
        <dbReference type="ChEBI" id="CHEBI:83833"/>
        <dbReference type="ChEBI" id="CHEBI:83834"/>
        <dbReference type="EC" id="5.2.1.8"/>
    </reaction>
</comment>
<dbReference type="SUPFAM" id="SSF54534">
    <property type="entry name" value="FKBP-like"/>
    <property type="match status" value="1"/>
</dbReference>
<sequence>MLKKYIVIIIITIVVIIIGRALYQDNQTKETLQTKTTIENEEVMEKTPNENGLQIENIKEGTGEGAKNGDVVSVHYTGTLVDGTKFDSSLDRGTPFQFTLGTGTVIKGWDQGILGLKVGGKRKLTIPPELGYGANGLGAIIPPNATLIFDVELIAIN</sequence>
<evidence type="ECO:0000256" key="3">
    <source>
        <dbReference type="ARBA" id="ARBA00023110"/>
    </source>
</evidence>
<evidence type="ECO:0000256" key="2">
    <source>
        <dbReference type="ARBA" id="ARBA00006577"/>
    </source>
</evidence>
<keyword evidence="4 5" id="KW-0413">Isomerase</keyword>
<proteinExistence type="inferred from homology"/>
<evidence type="ECO:0000256" key="4">
    <source>
        <dbReference type="ARBA" id="ARBA00023235"/>
    </source>
</evidence>
<dbReference type="Gene3D" id="3.10.50.40">
    <property type="match status" value="1"/>
</dbReference>